<sequence>MVQLRDAVNEPNLSLNKGAVFCPKKSLAFRLSFFKHRIYNARDQYPQQTPQPALCSPNKHKPTNKGGVKKGAKHIGERNIRQTVAACLCLNSIILPTSHH</sequence>
<proteinExistence type="predicted"/>
<keyword evidence="3" id="KW-1185">Reference proteome</keyword>
<dbReference type="Proteomes" id="UP000268093">
    <property type="component" value="Unassembled WGS sequence"/>
</dbReference>
<evidence type="ECO:0000313" key="2">
    <source>
        <dbReference type="EMBL" id="RUP46355.1"/>
    </source>
</evidence>
<dbReference type="AlphaFoldDB" id="A0A433D6B2"/>
<protein>
    <submittedName>
        <fullName evidence="2">Uncharacterized protein</fullName>
    </submittedName>
</protein>
<evidence type="ECO:0000313" key="3">
    <source>
        <dbReference type="Proteomes" id="UP000268093"/>
    </source>
</evidence>
<feature type="compositionally biased region" description="Basic residues" evidence="1">
    <location>
        <begin position="58"/>
        <end position="73"/>
    </location>
</feature>
<gene>
    <name evidence="2" type="ORF">BC936DRAFT_147053</name>
</gene>
<evidence type="ECO:0000256" key="1">
    <source>
        <dbReference type="SAM" id="MobiDB-lite"/>
    </source>
</evidence>
<comment type="caution">
    <text evidence="2">The sequence shown here is derived from an EMBL/GenBank/DDBJ whole genome shotgun (WGS) entry which is preliminary data.</text>
</comment>
<name>A0A433D6B2_9FUNG</name>
<feature type="region of interest" description="Disordered" evidence="1">
    <location>
        <begin position="46"/>
        <end position="75"/>
    </location>
</feature>
<accession>A0A433D6B2</accession>
<dbReference type="EMBL" id="RBNI01005977">
    <property type="protein sequence ID" value="RUP46355.1"/>
    <property type="molecule type" value="Genomic_DNA"/>
</dbReference>
<organism evidence="2 3">
    <name type="scientific">Jimgerdemannia flammicorona</name>
    <dbReference type="NCBI Taxonomy" id="994334"/>
    <lineage>
        <taxon>Eukaryota</taxon>
        <taxon>Fungi</taxon>
        <taxon>Fungi incertae sedis</taxon>
        <taxon>Mucoromycota</taxon>
        <taxon>Mucoromycotina</taxon>
        <taxon>Endogonomycetes</taxon>
        <taxon>Endogonales</taxon>
        <taxon>Endogonaceae</taxon>
        <taxon>Jimgerdemannia</taxon>
    </lineage>
</organism>
<reference evidence="2 3" key="1">
    <citation type="journal article" date="2018" name="New Phytol.">
        <title>Phylogenomics of Endogonaceae and evolution of mycorrhizas within Mucoromycota.</title>
        <authorList>
            <person name="Chang Y."/>
            <person name="Desiro A."/>
            <person name="Na H."/>
            <person name="Sandor L."/>
            <person name="Lipzen A."/>
            <person name="Clum A."/>
            <person name="Barry K."/>
            <person name="Grigoriev I.V."/>
            <person name="Martin F.M."/>
            <person name="Stajich J.E."/>
            <person name="Smith M.E."/>
            <person name="Bonito G."/>
            <person name="Spatafora J.W."/>
        </authorList>
    </citation>
    <scope>NUCLEOTIDE SEQUENCE [LARGE SCALE GENOMIC DNA]</scope>
    <source>
        <strain evidence="2 3">GMNB39</strain>
    </source>
</reference>